<keyword evidence="4" id="KW-0223">Dioxygenase</keyword>
<sequence length="167" mass="18270">MYVENQASDSKTTGASKMNIATVGTFTFDHMGLSVADLDAQRRFYGKALGLVEEEEHFEMPEAKIRSVILRAPDGLKIELIERGESKPQKFKDPFDASGTQGYFHWALYVKDLEKVYSDILAAGAVSVSPPADAVRPGARFAYVKDPEGNLIELIQPAAGDKGTKTN</sequence>
<dbReference type="GO" id="GO:0046491">
    <property type="term" value="P:L-methylmalonyl-CoA metabolic process"/>
    <property type="evidence" value="ECO:0007669"/>
    <property type="project" value="TreeGrafter"/>
</dbReference>
<evidence type="ECO:0000256" key="1">
    <source>
        <dbReference type="ARBA" id="ARBA00022723"/>
    </source>
</evidence>
<dbReference type="InterPro" id="IPR004360">
    <property type="entry name" value="Glyas_Fos-R_dOase_dom"/>
</dbReference>
<dbReference type="EMBL" id="CP076607">
    <property type="protein sequence ID" value="QWU15460.1"/>
    <property type="molecule type" value="Genomic_DNA"/>
</dbReference>
<dbReference type="Pfam" id="PF00903">
    <property type="entry name" value="Glyoxalase"/>
    <property type="match status" value="1"/>
</dbReference>
<evidence type="ECO:0000313" key="3">
    <source>
        <dbReference type="EMBL" id="QWU15460.1"/>
    </source>
</evidence>
<dbReference type="RefSeq" id="WP_216700429.1">
    <property type="nucleotide sequence ID" value="NZ_CP076607.1"/>
</dbReference>
<dbReference type="STRING" id="1333845.SAMN04487895_13023"/>
<evidence type="ECO:0000313" key="4">
    <source>
        <dbReference type="EMBL" id="SEP21099.1"/>
    </source>
</evidence>
<feature type="domain" description="VOC" evidence="2">
    <location>
        <begin position="27"/>
        <end position="157"/>
    </location>
</feature>
<accession>A0A1H8W0C5</accession>
<reference evidence="3 6" key="2">
    <citation type="submission" date="2021-06" db="EMBL/GenBank/DDBJ databases">
        <title>Whole genome sequence of Paenibacillus sophorae DSM23020 for comparative genomics.</title>
        <authorList>
            <person name="Kim M.-J."/>
            <person name="Lee G."/>
            <person name="Shin J.-H."/>
        </authorList>
    </citation>
    <scope>NUCLEOTIDE SEQUENCE [LARGE SCALE GENOMIC DNA]</scope>
    <source>
        <strain evidence="3 6">DSM 23020</strain>
    </source>
</reference>
<reference evidence="4 5" key="1">
    <citation type="submission" date="2016-10" db="EMBL/GenBank/DDBJ databases">
        <authorList>
            <person name="de Groot N.N."/>
        </authorList>
    </citation>
    <scope>NUCLEOTIDE SEQUENCE [LARGE SCALE GENOMIC DNA]</scope>
    <source>
        <strain evidence="4 5">CGMCC 1.10238</strain>
    </source>
</reference>
<dbReference type="InterPro" id="IPR029068">
    <property type="entry name" value="Glyas_Bleomycin-R_OHBP_Dase"/>
</dbReference>
<protein>
    <submittedName>
        <fullName evidence="4">Glyoxalase/Bleomycin resistance protein/Dioxygenase superfamily protein</fullName>
    </submittedName>
    <submittedName>
        <fullName evidence="3">VOC family protein</fullName>
    </submittedName>
</protein>
<keyword evidence="6" id="KW-1185">Reference proteome</keyword>
<gene>
    <name evidence="3" type="ORF">KP014_26920</name>
    <name evidence="4" type="ORF">SAMN04487895_13023</name>
</gene>
<dbReference type="PANTHER" id="PTHR43048:SF5">
    <property type="entry name" value="BLR5325 PROTEIN"/>
    <property type="match status" value="1"/>
</dbReference>
<dbReference type="Proteomes" id="UP000198809">
    <property type="component" value="Unassembled WGS sequence"/>
</dbReference>
<keyword evidence="4" id="KW-0560">Oxidoreductase</keyword>
<dbReference type="AlphaFoldDB" id="A0A1H8W0C5"/>
<dbReference type="GO" id="GO:0051213">
    <property type="term" value="F:dioxygenase activity"/>
    <property type="evidence" value="ECO:0007669"/>
    <property type="project" value="UniProtKB-KW"/>
</dbReference>
<dbReference type="InterPro" id="IPR037523">
    <property type="entry name" value="VOC_core"/>
</dbReference>
<dbReference type="SUPFAM" id="SSF54593">
    <property type="entry name" value="Glyoxalase/Bleomycin resistance protein/Dihydroxybiphenyl dioxygenase"/>
    <property type="match status" value="1"/>
</dbReference>
<dbReference type="PANTHER" id="PTHR43048">
    <property type="entry name" value="METHYLMALONYL-COA EPIMERASE"/>
    <property type="match status" value="1"/>
</dbReference>
<organism evidence="4 5">
    <name type="scientific">Paenibacillus sophorae</name>
    <dbReference type="NCBI Taxonomy" id="1333845"/>
    <lineage>
        <taxon>Bacteria</taxon>
        <taxon>Bacillati</taxon>
        <taxon>Bacillota</taxon>
        <taxon>Bacilli</taxon>
        <taxon>Bacillales</taxon>
        <taxon>Paenibacillaceae</taxon>
        <taxon>Paenibacillus</taxon>
    </lineage>
</organism>
<dbReference type="GO" id="GO:0004493">
    <property type="term" value="F:methylmalonyl-CoA epimerase activity"/>
    <property type="evidence" value="ECO:0007669"/>
    <property type="project" value="TreeGrafter"/>
</dbReference>
<dbReference type="InterPro" id="IPR051785">
    <property type="entry name" value="MMCE/EMCE_epimerase"/>
</dbReference>
<evidence type="ECO:0000313" key="5">
    <source>
        <dbReference type="Proteomes" id="UP000198809"/>
    </source>
</evidence>
<dbReference type="PROSITE" id="PS51819">
    <property type="entry name" value="VOC"/>
    <property type="match status" value="1"/>
</dbReference>
<proteinExistence type="predicted"/>
<evidence type="ECO:0000313" key="6">
    <source>
        <dbReference type="Proteomes" id="UP000683429"/>
    </source>
</evidence>
<dbReference type="EMBL" id="FODH01000030">
    <property type="protein sequence ID" value="SEP21099.1"/>
    <property type="molecule type" value="Genomic_DNA"/>
</dbReference>
<dbReference type="Proteomes" id="UP000683429">
    <property type="component" value="Chromosome"/>
</dbReference>
<evidence type="ECO:0000259" key="2">
    <source>
        <dbReference type="PROSITE" id="PS51819"/>
    </source>
</evidence>
<name>A0A1H8W0C5_9BACL</name>
<dbReference type="Gene3D" id="3.10.180.10">
    <property type="entry name" value="2,3-Dihydroxybiphenyl 1,2-Dioxygenase, domain 1"/>
    <property type="match status" value="1"/>
</dbReference>
<dbReference type="GO" id="GO:0046872">
    <property type="term" value="F:metal ion binding"/>
    <property type="evidence" value="ECO:0007669"/>
    <property type="project" value="UniProtKB-KW"/>
</dbReference>
<keyword evidence="1" id="KW-0479">Metal-binding</keyword>
<dbReference type="CDD" id="cd06587">
    <property type="entry name" value="VOC"/>
    <property type="match status" value="1"/>
</dbReference>